<feature type="non-terminal residue" evidence="2">
    <location>
        <position position="94"/>
    </location>
</feature>
<proteinExistence type="predicted"/>
<keyword evidence="1" id="KW-1133">Transmembrane helix</keyword>
<organism evidence="2 3">
    <name type="scientific">Staurois parvus</name>
    <dbReference type="NCBI Taxonomy" id="386267"/>
    <lineage>
        <taxon>Eukaryota</taxon>
        <taxon>Metazoa</taxon>
        <taxon>Chordata</taxon>
        <taxon>Craniata</taxon>
        <taxon>Vertebrata</taxon>
        <taxon>Euteleostomi</taxon>
        <taxon>Amphibia</taxon>
        <taxon>Batrachia</taxon>
        <taxon>Anura</taxon>
        <taxon>Neobatrachia</taxon>
        <taxon>Ranoidea</taxon>
        <taxon>Ranidae</taxon>
        <taxon>Staurois</taxon>
    </lineage>
</organism>
<comment type="caution">
    <text evidence="2">The sequence shown here is derived from an EMBL/GenBank/DDBJ whole genome shotgun (WGS) entry which is preliminary data.</text>
</comment>
<name>A0ABN9E4Q6_9NEOB</name>
<evidence type="ECO:0000313" key="3">
    <source>
        <dbReference type="Proteomes" id="UP001162483"/>
    </source>
</evidence>
<evidence type="ECO:0000256" key="1">
    <source>
        <dbReference type="SAM" id="Phobius"/>
    </source>
</evidence>
<protein>
    <submittedName>
        <fullName evidence="2">Uncharacterized protein</fullName>
    </submittedName>
</protein>
<gene>
    <name evidence="2" type="ORF">SPARVUS_LOCUS8936396</name>
</gene>
<keyword evidence="1" id="KW-0472">Membrane</keyword>
<feature type="transmembrane region" description="Helical" evidence="1">
    <location>
        <begin position="47"/>
        <end position="74"/>
    </location>
</feature>
<keyword evidence="1" id="KW-0812">Transmembrane</keyword>
<dbReference type="Proteomes" id="UP001162483">
    <property type="component" value="Unassembled WGS sequence"/>
</dbReference>
<accession>A0ABN9E4Q6</accession>
<reference evidence="2" key="1">
    <citation type="submission" date="2023-05" db="EMBL/GenBank/DDBJ databases">
        <authorList>
            <person name="Stuckert A."/>
        </authorList>
    </citation>
    <scope>NUCLEOTIDE SEQUENCE</scope>
</reference>
<evidence type="ECO:0000313" key="2">
    <source>
        <dbReference type="EMBL" id="CAI9578463.1"/>
    </source>
</evidence>
<dbReference type="EMBL" id="CATNWA010015007">
    <property type="protein sequence ID" value="CAI9578463.1"/>
    <property type="molecule type" value="Genomic_DNA"/>
</dbReference>
<keyword evidence="3" id="KW-1185">Reference proteome</keyword>
<sequence>MSSVRFDPRAEGNDVNGFAKSEVKVQIDDGKNDAEEPATWTNKLKKIIAPFVMSFGFRVFGVLLILVDFVFVIVDLSVMDKSTQTSRIISGISL</sequence>